<dbReference type="Proteomes" id="UP000196258">
    <property type="component" value="Unassembled WGS sequence"/>
</dbReference>
<dbReference type="EMBL" id="NFLB01000007">
    <property type="protein sequence ID" value="OUQ05126.1"/>
    <property type="molecule type" value="Genomic_DNA"/>
</dbReference>
<gene>
    <name evidence="2" type="ORF">B5E91_07340</name>
</gene>
<keyword evidence="1" id="KW-0472">Membrane</keyword>
<sequence length="69" mass="7488">MDLVKYNQGVMIMKGKLITLTVLMIIGSNISSIFAYGGAKNTNLSGGMLLFFVPLMLGIVYLANKDETN</sequence>
<feature type="transmembrane region" description="Helical" evidence="1">
    <location>
        <begin position="17"/>
        <end position="38"/>
    </location>
</feature>
<name>A0A1Y4EUV8_9FIRM</name>
<protein>
    <submittedName>
        <fullName evidence="2">Uncharacterized protein</fullName>
    </submittedName>
</protein>
<keyword evidence="1" id="KW-0812">Transmembrane</keyword>
<evidence type="ECO:0000256" key="1">
    <source>
        <dbReference type="SAM" id="Phobius"/>
    </source>
</evidence>
<comment type="caution">
    <text evidence="2">The sequence shown here is derived from an EMBL/GenBank/DDBJ whole genome shotgun (WGS) entry which is preliminary data.</text>
</comment>
<proteinExistence type="predicted"/>
<organism evidence="2 3">
    <name type="scientific">Thomasclavelia spiroformis</name>
    <dbReference type="NCBI Taxonomy" id="29348"/>
    <lineage>
        <taxon>Bacteria</taxon>
        <taxon>Bacillati</taxon>
        <taxon>Bacillota</taxon>
        <taxon>Erysipelotrichia</taxon>
        <taxon>Erysipelotrichales</taxon>
        <taxon>Coprobacillaceae</taxon>
        <taxon>Thomasclavelia</taxon>
    </lineage>
</organism>
<dbReference type="AlphaFoldDB" id="A0A1Y4EUV8"/>
<evidence type="ECO:0000313" key="3">
    <source>
        <dbReference type="Proteomes" id="UP000196258"/>
    </source>
</evidence>
<evidence type="ECO:0000313" key="2">
    <source>
        <dbReference type="EMBL" id="OUQ05126.1"/>
    </source>
</evidence>
<feature type="transmembrane region" description="Helical" evidence="1">
    <location>
        <begin position="44"/>
        <end position="63"/>
    </location>
</feature>
<accession>A0A1Y4EUV8</accession>
<keyword evidence="1" id="KW-1133">Transmembrane helix</keyword>
<reference evidence="3" key="1">
    <citation type="submission" date="2017-04" db="EMBL/GenBank/DDBJ databases">
        <title>Function of individual gut microbiota members based on whole genome sequencing of pure cultures obtained from chicken caecum.</title>
        <authorList>
            <person name="Medvecky M."/>
            <person name="Cejkova D."/>
            <person name="Polansky O."/>
            <person name="Karasova D."/>
            <person name="Kubasova T."/>
            <person name="Cizek A."/>
            <person name="Rychlik I."/>
        </authorList>
    </citation>
    <scope>NUCLEOTIDE SEQUENCE [LARGE SCALE GENOMIC DNA]</scope>
    <source>
        <strain evidence="3">An149</strain>
    </source>
</reference>